<evidence type="ECO:0008006" key="4">
    <source>
        <dbReference type="Google" id="ProtNLM"/>
    </source>
</evidence>
<evidence type="ECO:0000256" key="1">
    <source>
        <dbReference type="SAM" id="MobiDB-lite"/>
    </source>
</evidence>
<sequence length="223" mass="24146">MKSTFRKKYARLLALLAVGIIAAIGVAHADGWWDDYERLAQKTELEQLHATFHASISVHDPVNGDSPAVIIQRTRDILAIWSKDAELTVIGSTATAGNYIGNGDPEDPATCPTPSGDTSAAGKQGTLCTFFKYVAGGLQPANRWVSLSPVYKTKYVPVKDGDSQWKSSVYFECHYFDVSSNPATGQPFWTAKSHVYLSGEAKKINGKWLLTKVSSAAVGIPIP</sequence>
<reference evidence="3" key="2">
    <citation type="journal article" date="2024" name="Environ. Microbiol.">
        <title>Genome analysis and description of Tunturibacter gen. nov. expands the diversity of Terriglobia in tundra soils.</title>
        <authorList>
            <person name="Messyasz A."/>
            <person name="Mannisto M.K."/>
            <person name="Kerkhof L.J."/>
            <person name="Haggblom M.M."/>
        </authorList>
    </citation>
    <scope>NUCLEOTIDE SEQUENCE</scope>
    <source>
        <strain evidence="3">X5P6</strain>
    </source>
</reference>
<name>A0AAU7ZPX0_9BACT</name>
<evidence type="ECO:0000256" key="2">
    <source>
        <dbReference type="SAM" id="SignalP"/>
    </source>
</evidence>
<organism evidence="3">
    <name type="scientific">Tunturiibacter psychrotolerans</name>
    <dbReference type="NCBI Taxonomy" id="3069686"/>
    <lineage>
        <taxon>Bacteria</taxon>
        <taxon>Pseudomonadati</taxon>
        <taxon>Acidobacteriota</taxon>
        <taxon>Terriglobia</taxon>
        <taxon>Terriglobales</taxon>
        <taxon>Acidobacteriaceae</taxon>
        <taxon>Tunturiibacter</taxon>
    </lineage>
</organism>
<reference evidence="3" key="1">
    <citation type="submission" date="2023-08" db="EMBL/GenBank/DDBJ databases">
        <authorList>
            <person name="Messyasz A."/>
            <person name="Mannisto M.K."/>
            <person name="Kerkhof L.J."/>
            <person name="Haggblom M."/>
        </authorList>
    </citation>
    <scope>NUCLEOTIDE SEQUENCE</scope>
    <source>
        <strain evidence="3">X5P6</strain>
    </source>
</reference>
<dbReference type="AlphaFoldDB" id="A0AAU7ZPX0"/>
<dbReference type="RefSeq" id="WP_353063823.1">
    <property type="nucleotide sequence ID" value="NZ_CP132942.1"/>
</dbReference>
<feature type="signal peptide" evidence="2">
    <location>
        <begin position="1"/>
        <end position="29"/>
    </location>
</feature>
<feature type="region of interest" description="Disordered" evidence="1">
    <location>
        <begin position="101"/>
        <end position="120"/>
    </location>
</feature>
<gene>
    <name evidence="3" type="ORF">RBB77_21575</name>
</gene>
<evidence type="ECO:0000313" key="3">
    <source>
        <dbReference type="EMBL" id="XCB32981.1"/>
    </source>
</evidence>
<keyword evidence="2" id="KW-0732">Signal</keyword>
<protein>
    <recommendedName>
        <fullName evidence="4">SnoaL-like domain-containing protein</fullName>
    </recommendedName>
</protein>
<accession>A0AAU7ZPX0</accession>
<proteinExistence type="predicted"/>
<feature type="chain" id="PRO_5043896745" description="SnoaL-like domain-containing protein" evidence="2">
    <location>
        <begin position="30"/>
        <end position="223"/>
    </location>
</feature>
<dbReference type="KEGG" id="tpsc:RBB77_21575"/>
<dbReference type="EMBL" id="CP132942">
    <property type="protein sequence ID" value="XCB32981.1"/>
    <property type="molecule type" value="Genomic_DNA"/>
</dbReference>